<dbReference type="Gene3D" id="3.30.420.10">
    <property type="entry name" value="Ribonuclease H-like superfamily/Ribonuclease H"/>
    <property type="match status" value="1"/>
</dbReference>
<dbReference type="PROSITE" id="PS50994">
    <property type="entry name" value="INTEGRASE"/>
    <property type="match status" value="1"/>
</dbReference>
<dbReference type="SUPFAM" id="SSF53098">
    <property type="entry name" value="Ribonuclease H-like"/>
    <property type="match status" value="1"/>
</dbReference>
<dbReference type="GO" id="GO:0003676">
    <property type="term" value="F:nucleic acid binding"/>
    <property type="evidence" value="ECO:0007669"/>
    <property type="project" value="InterPro"/>
</dbReference>
<dbReference type="STRING" id="144197.ENSSPAP00000009057"/>
<feature type="compositionally biased region" description="Polar residues" evidence="1">
    <location>
        <begin position="207"/>
        <end position="220"/>
    </location>
</feature>
<feature type="domain" description="Integrase catalytic" evidence="2">
    <location>
        <begin position="1"/>
        <end position="127"/>
    </location>
</feature>
<feature type="compositionally biased region" description="Basic and acidic residues" evidence="1">
    <location>
        <begin position="221"/>
        <end position="232"/>
    </location>
</feature>
<dbReference type="InterPro" id="IPR036397">
    <property type="entry name" value="RNaseH_sf"/>
</dbReference>
<dbReference type="GeneTree" id="ENSGT00490000044642"/>
<evidence type="ECO:0000259" key="2">
    <source>
        <dbReference type="PROSITE" id="PS50994"/>
    </source>
</evidence>
<sequence length="260" mass="29109">MITNLTSSAVISKIKAMSTRFGIPQTVVGDNGPCYSSQEFRAFAHSWDFKHITSSPLYPQSNGLAEKTVQPAKALMDKERAHRVNPYLSLLEYRNTPVDGLKSPAQLLMSRRINPTFNPSSYWETAAARTHPPQHSPHQKGNVPKTAETDRNTKTLLTLPSGATVRFQLPTETWKPATVTGPAATQRSYNSVTDEGQILRRNRRHLLQTQESDTGQQTHNNQEKPEDTELKTLQHTNTDPMGFREPSQLVSTRPGRIVKP</sequence>
<protein>
    <recommendedName>
        <fullName evidence="2">Integrase catalytic domain-containing protein</fullName>
    </recommendedName>
</protein>
<evidence type="ECO:0000313" key="3">
    <source>
        <dbReference type="Ensembl" id="ENSSPAP00000009057.1"/>
    </source>
</evidence>
<dbReference type="InterPro" id="IPR050951">
    <property type="entry name" value="Retrovirus_Pol_polyprotein"/>
</dbReference>
<dbReference type="PANTHER" id="PTHR37984:SF7">
    <property type="entry name" value="INTEGRASE CATALYTIC DOMAIN-CONTAINING PROTEIN"/>
    <property type="match status" value="1"/>
</dbReference>
<dbReference type="GO" id="GO:0015074">
    <property type="term" value="P:DNA integration"/>
    <property type="evidence" value="ECO:0007669"/>
    <property type="project" value="InterPro"/>
</dbReference>
<proteinExistence type="predicted"/>
<dbReference type="PANTHER" id="PTHR37984">
    <property type="entry name" value="PROTEIN CBG26694"/>
    <property type="match status" value="1"/>
</dbReference>
<feature type="region of interest" description="Disordered" evidence="1">
    <location>
        <begin position="176"/>
        <end position="260"/>
    </location>
</feature>
<reference evidence="3" key="1">
    <citation type="submission" date="2023-09" db="UniProtKB">
        <authorList>
            <consortium name="Ensembl"/>
        </authorList>
    </citation>
    <scope>IDENTIFICATION</scope>
</reference>
<dbReference type="InterPro" id="IPR012337">
    <property type="entry name" value="RNaseH-like_sf"/>
</dbReference>
<evidence type="ECO:0000256" key="1">
    <source>
        <dbReference type="SAM" id="MobiDB-lite"/>
    </source>
</evidence>
<accession>A0A3B5A5R0</accession>
<dbReference type="Ensembl" id="ENSSPAT00000009221.1">
    <property type="protein sequence ID" value="ENSSPAP00000009057.1"/>
    <property type="gene ID" value="ENSSPAG00000006908.1"/>
</dbReference>
<dbReference type="AlphaFoldDB" id="A0A3B5A5R0"/>
<dbReference type="InterPro" id="IPR001584">
    <property type="entry name" value="Integrase_cat-core"/>
</dbReference>
<organism evidence="3">
    <name type="scientific">Stegastes partitus</name>
    <name type="common">bicolor damselfish</name>
    <dbReference type="NCBI Taxonomy" id="144197"/>
    <lineage>
        <taxon>Eukaryota</taxon>
        <taxon>Metazoa</taxon>
        <taxon>Chordata</taxon>
        <taxon>Craniata</taxon>
        <taxon>Vertebrata</taxon>
        <taxon>Euteleostomi</taxon>
        <taxon>Actinopterygii</taxon>
        <taxon>Neopterygii</taxon>
        <taxon>Teleostei</taxon>
        <taxon>Neoteleostei</taxon>
        <taxon>Acanthomorphata</taxon>
        <taxon>Ovalentaria</taxon>
        <taxon>Pomacentridae</taxon>
        <taxon>Stegastes</taxon>
    </lineage>
</organism>
<feature type="region of interest" description="Disordered" evidence="1">
    <location>
        <begin position="129"/>
        <end position="156"/>
    </location>
</feature>
<feature type="compositionally biased region" description="Polar residues" evidence="1">
    <location>
        <begin position="183"/>
        <end position="194"/>
    </location>
</feature>
<name>A0A3B5A5R0_9TELE</name>